<evidence type="ECO:0000256" key="1">
    <source>
        <dbReference type="ARBA" id="ARBA00007100"/>
    </source>
</evidence>
<dbReference type="RefSeq" id="WP_098073954.1">
    <property type="nucleotide sequence ID" value="NZ_PDEQ01000001.1"/>
</dbReference>
<dbReference type="InterPro" id="IPR011989">
    <property type="entry name" value="ARM-like"/>
</dbReference>
<dbReference type="SUPFAM" id="SSF48371">
    <property type="entry name" value="ARM repeat"/>
    <property type="match status" value="1"/>
</dbReference>
<evidence type="ECO:0000313" key="4">
    <source>
        <dbReference type="EMBL" id="PEN15055.1"/>
    </source>
</evidence>
<protein>
    <recommendedName>
        <fullName evidence="3">Protein SirB1 N-terminal domain-containing protein</fullName>
    </recommendedName>
</protein>
<feature type="domain" description="Protein SirB1 N-terminal" evidence="3">
    <location>
        <begin position="141"/>
        <end position="288"/>
    </location>
</feature>
<feature type="region of interest" description="Disordered" evidence="2">
    <location>
        <begin position="1"/>
        <end position="24"/>
    </location>
</feature>
<dbReference type="PANTHER" id="PTHR31350:SF21">
    <property type="entry name" value="F-BOX ONLY PROTEIN 21"/>
    <property type="match status" value="1"/>
</dbReference>
<proteinExistence type="inferred from homology"/>
<keyword evidence="5" id="KW-1185">Reference proteome</keyword>
<dbReference type="Proteomes" id="UP000220102">
    <property type="component" value="Unassembled WGS sequence"/>
</dbReference>
<dbReference type="Pfam" id="PF13369">
    <property type="entry name" value="Transglut_core2"/>
    <property type="match status" value="1"/>
</dbReference>
<name>A0A2A8D295_9BACT</name>
<gene>
    <name evidence="4" type="ORF">CRI94_01845</name>
</gene>
<dbReference type="PANTHER" id="PTHR31350">
    <property type="entry name" value="SI:DKEY-261L7.2"/>
    <property type="match status" value="1"/>
</dbReference>
<evidence type="ECO:0000259" key="3">
    <source>
        <dbReference type="Pfam" id="PF13369"/>
    </source>
</evidence>
<evidence type="ECO:0000256" key="2">
    <source>
        <dbReference type="SAM" id="MobiDB-lite"/>
    </source>
</evidence>
<comment type="caution">
    <text evidence="4">The sequence shown here is derived from an EMBL/GenBank/DDBJ whole genome shotgun (WGS) entry which is preliminary data.</text>
</comment>
<dbReference type="EMBL" id="PDEQ01000001">
    <property type="protein sequence ID" value="PEN15055.1"/>
    <property type="molecule type" value="Genomic_DNA"/>
</dbReference>
<feature type="compositionally biased region" description="Polar residues" evidence="2">
    <location>
        <begin position="1"/>
        <end position="13"/>
    </location>
</feature>
<sequence>MPLSPPGSSGSDRPQTDVDAVGTVSDDLLAERVSDVLVDEDVQREVNALVRLLDDPDGDVQEQVHKRLTDLGREAMPALRRAYDASHGDVRKQIDAVVRRLHWNDIQTAWHAILDADQPNLERGAFILALYRFPNLDVEGYQDILDDWADQVEDRVMQSVGVDRARVLMEFLADEIGLMGNRDDYDDPNNSYLNRVIDRRVGIPISLAVIALSLADRLAVPLYGVGMPAHFLVKYSDARGEVYFDVFNDGQPVSREECVRFLLRAGIQPKPEYFEAATPTSILLRMVRNLRHIARTTGNEQMYEELTVLAEPYDDSIDDEG</sequence>
<reference evidence="4 5" key="1">
    <citation type="submission" date="2017-10" db="EMBL/GenBank/DDBJ databases">
        <title>Draft genome of Longibacter Salinarum.</title>
        <authorList>
            <person name="Goh K.M."/>
            <person name="Shamsir M.S."/>
            <person name="Lim S.W."/>
        </authorList>
    </citation>
    <scope>NUCLEOTIDE SEQUENCE [LARGE SCALE GENOMIC DNA]</scope>
    <source>
        <strain evidence="4 5">KCTC 52045</strain>
    </source>
</reference>
<dbReference type="Gene3D" id="1.25.10.10">
    <property type="entry name" value="Leucine-rich Repeat Variant"/>
    <property type="match status" value="1"/>
</dbReference>
<organism evidence="4 5">
    <name type="scientific">Longibacter salinarum</name>
    <dbReference type="NCBI Taxonomy" id="1850348"/>
    <lineage>
        <taxon>Bacteria</taxon>
        <taxon>Pseudomonadati</taxon>
        <taxon>Rhodothermota</taxon>
        <taxon>Rhodothermia</taxon>
        <taxon>Rhodothermales</taxon>
        <taxon>Salisaetaceae</taxon>
        <taxon>Longibacter</taxon>
    </lineage>
</organism>
<dbReference type="AlphaFoldDB" id="A0A2A8D295"/>
<comment type="similarity">
    <text evidence="1">Belongs to the UPF0162 family.</text>
</comment>
<dbReference type="OrthoDB" id="188084at2"/>
<dbReference type="InterPro" id="IPR016024">
    <property type="entry name" value="ARM-type_fold"/>
</dbReference>
<accession>A0A2A8D295</accession>
<evidence type="ECO:0000313" key="5">
    <source>
        <dbReference type="Proteomes" id="UP000220102"/>
    </source>
</evidence>
<dbReference type="InterPro" id="IPR032698">
    <property type="entry name" value="SirB1_N"/>
</dbReference>